<sequence>MNEIDEKQIEPRMLNLLRARTLIYRRAKNVQALCLIISLGFPVVGLIVSALLLPSKPFIALAALVFSFLEVLLLDRWHRAQLKNAAKLQEDFDCAVLQMDWNTFLVGSRIDPEDVFVDACKKLSNTDEERLINWYPLVVKELPLHLARLVCQRTNLWYDSALRKRYRLFLLIGCVALVVVAGFASLAIDHTMTTFVLSTLAPMTPVMIWALRECNRQAATCELLDRLNDEVKKLWERSRSGATGQEISMRSRELQDAIFNHRASSPLIFDWVYNLLRRRMEERMNAGAEHWVNELRAAGNAH</sequence>
<feature type="transmembrane region" description="Helical" evidence="1">
    <location>
        <begin position="30"/>
        <end position="52"/>
    </location>
</feature>
<accession>A0A2N4UCV3</accession>
<dbReference type="Pfam" id="PF18159">
    <property type="entry name" value="S_4TM"/>
    <property type="match status" value="1"/>
</dbReference>
<evidence type="ECO:0000256" key="1">
    <source>
        <dbReference type="SAM" id="Phobius"/>
    </source>
</evidence>
<evidence type="ECO:0000313" key="3">
    <source>
        <dbReference type="Proteomes" id="UP000234328"/>
    </source>
</evidence>
<dbReference type="EMBL" id="PDNV01000010">
    <property type="protein sequence ID" value="PLC52854.1"/>
    <property type="molecule type" value="Genomic_DNA"/>
</dbReference>
<comment type="caution">
    <text evidence="2">The sequence shown here is derived from an EMBL/GenBank/DDBJ whole genome shotgun (WGS) entry which is preliminary data.</text>
</comment>
<gene>
    <name evidence="2" type="ORF">CR155_15715</name>
</gene>
<evidence type="ECO:0000313" key="2">
    <source>
        <dbReference type="EMBL" id="PLC52854.1"/>
    </source>
</evidence>
<dbReference type="RefSeq" id="WP_102070988.1">
    <property type="nucleotide sequence ID" value="NZ_PDNV01000010.1"/>
</dbReference>
<feature type="transmembrane region" description="Helical" evidence="1">
    <location>
        <begin position="168"/>
        <end position="188"/>
    </location>
</feature>
<feature type="transmembrane region" description="Helical" evidence="1">
    <location>
        <begin position="194"/>
        <end position="211"/>
    </location>
</feature>
<dbReference type="AlphaFoldDB" id="A0A2N4UCV3"/>
<keyword evidence="1" id="KW-0472">Membrane</keyword>
<keyword evidence="1" id="KW-0812">Transmembrane</keyword>
<dbReference type="OrthoDB" id="2943409at2"/>
<feature type="transmembrane region" description="Helical" evidence="1">
    <location>
        <begin position="58"/>
        <end position="74"/>
    </location>
</feature>
<reference evidence="2 3" key="1">
    <citation type="submission" date="2017-10" db="EMBL/GenBank/DDBJ databases">
        <title>Two draft genome sequences of Pusillimonas sp. strains isolated from a nitrate- and radionuclide-contaminated groundwater in Russia.</title>
        <authorList>
            <person name="Grouzdev D.S."/>
            <person name="Tourova T.P."/>
            <person name="Goeva M.A."/>
            <person name="Babich T.L."/>
            <person name="Sokolova D.S."/>
            <person name="Abdullin R."/>
            <person name="Poltaraus A.B."/>
            <person name="Toshchakov S.V."/>
            <person name="Nazina T.N."/>
        </authorList>
    </citation>
    <scope>NUCLEOTIDE SEQUENCE [LARGE SCALE GENOMIC DNA]</scope>
    <source>
        <strain evidence="2 3">JR1/69-2-13</strain>
    </source>
</reference>
<organism evidence="2 3">
    <name type="scientific">Pollutimonas nitritireducens</name>
    <dbReference type="NCBI Taxonomy" id="2045209"/>
    <lineage>
        <taxon>Bacteria</taxon>
        <taxon>Pseudomonadati</taxon>
        <taxon>Pseudomonadota</taxon>
        <taxon>Betaproteobacteria</taxon>
        <taxon>Burkholderiales</taxon>
        <taxon>Alcaligenaceae</taxon>
        <taxon>Pollutimonas</taxon>
    </lineage>
</organism>
<proteinExistence type="predicted"/>
<keyword evidence="3" id="KW-1185">Reference proteome</keyword>
<dbReference type="Proteomes" id="UP000234328">
    <property type="component" value="Unassembled WGS sequence"/>
</dbReference>
<name>A0A2N4UCV3_9BURK</name>
<keyword evidence="1" id="KW-1133">Transmembrane helix</keyword>
<dbReference type="InterPro" id="IPR049920">
    <property type="entry name" value="IK1_05631-like"/>
</dbReference>
<protein>
    <submittedName>
        <fullName evidence="2">Uncharacterized protein</fullName>
    </submittedName>
</protein>